<evidence type="ECO:0000313" key="2">
    <source>
        <dbReference type="EMBL" id="TFL02498.1"/>
    </source>
</evidence>
<gene>
    <name evidence="2" type="ORF">BDV98DRAFT_565923</name>
</gene>
<organism evidence="2 3">
    <name type="scientific">Pterulicium gracile</name>
    <dbReference type="NCBI Taxonomy" id="1884261"/>
    <lineage>
        <taxon>Eukaryota</taxon>
        <taxon>Fungi</taxon>
        <taxon>Dikarya</taxon>
        <taxon>Basidiomycota</taxon>
        <taxon>Agaricomycotina</taxon>
        <taxon>Agaricomycetes</taxon>
        <taxon>Agaricomycetidae</taxon>
        <taxon>Agaricales</taxon>
        <taxon>Pleurotineae</taxon>
        <taxon>Pterulaceae</taxon>
        <taxon>Pterulicium</taxon>
    </lineage>
</organism>
<name>A0A5C3QMC5_9AGAR</name>
<dbReference type="AlphaFoldDB" id="A0A5C3QMC5"/>
<protein>
    <submittedName>
        <fullName evidence="2">Uncharacterized protein</fullName>
    </submittedName>
</protein>
<reference evidence="2 3" key="1">
    <citation type="journal article" date="2019" name="Nat. Ecol. Evol.">
        <title>Megaphylogeny resolves global patterns of mushroom evolution.</title>
        <authorList>
            <person name="Varga T."/>
            <person name="Krizsan K."/>
            <person name="Foldi C."/>
            <person name="Dima B."/>
            <person name="Sanchez-Garcia M."/>
            <person name="Sanchez-Ramirez S."/>
            <person name="Szollosi G.J."/>
            <person name="Szarkandi J.G."/>
            <person name="Papp V."/>
            <person name="Albert L."/>
            <person name="Andreopoulos W."/>
            <person name="Angelini C."/>
            <person name="Antonin V."/>
            <person name="Barry K.W."/>
            <person name="Bougher N.L."/>
            <person name="Buchanan P."/>
            <person name="Buyck B."/>
            <person name="Bense V."/>
            <person name="Catcheside P."/>
            <person name="Chovatia M."/>
            <person name="Cooper J."/>
            <person name="Damon W."/>
            <person name="Desjardin D."/>
            <person name="Finy P."/>
            <person name="Geml J."/>
            <person name="Haridas S."/>
            <person name="Hughes K."/>
            <person name="Justo A."/>
            <person name="Karasinski D."/>
            <person name="Kautmanova I."/>
            <person name="Kiss B."/>
            <person name="Kocsube S."/>
            <person name="Kotiranta H."/>
            <person name="LaButti K.M."/>
            <person name="Lechner B.E."/>
            <person name="Liimatainen K."/>
            <person name="Lipzen A."/>
            <person name="Lukacs Z."/>
            <person name="Mihaltcheva S."/>
            <person name="Morgado L.N."/>
            <person name="Niskanen T."/>
            <person name="Noordeloos M.E."/>
            <person name="Ohm R.A."/>
            <person name="Ortiz-Santana B."/>
            <person name="Ovrebo C."/>
            <person name="Racz N."/>
            <person name="Riley R."/>
            <person name="Savchenko A."/>
            <person name="Shiryaev A."/>
            <person name="Soop K."/>
            <person name="Spirin V."/>
            <person name="Szebenyi C."/>
            <person name="Tomsovsky M."/>
            <person name="Tulloss R.E."/>
            <person name="Uehling J."/>
            <person name="Grigoriev I.V."/>
            <person name="Vagvolgyi C."/>
            <person name="Papp T."/>
            <person name="Martin F.M."/>
            <person name="Miettinen O."/>
            <person name="Hibbett D.S."/>
            <person name="Nagy L.G."/>
        </authorList>
    </citation>
    <scope>NUCLEOTIDE SEQUENCE [LARGE SCALE GENOMIC DNA]</scope>
    <source>
        <strain evidence="2 3">CBS 309.79</strain>
    </source>
</reference>
<proteinExistence type="predicted"/>
<dbReference type="EMBL" id="ML178822">
    <property type="protein sequence ID" value="TFL02498.1"/>
    <property type="molecule type" value="Genomic_DNA"/>
</dbReference>
<accession>A0A5C3QMC5</accession>
<evidence type="ECO:0000313" key="3">
    <source>
        <dbReference type="Proteomes" id="UP000305067"/>
    </source>
</evidence>
<evidence type="ECO:0000256" key="1">
    <source>
        <dbReference type="SAM" id="MobiDB-lite"/>
    </source>
</evidence>
<feature type="compositionally biased region" description="Polar residues" evidence="1">
    <location>
        <begin position="95"/>
        <end position="112"/>
    </location>
</feature>
<dbReference type="Proteomes" id="UP000305067">
    <property type="component" value="Unassembled WGS sequence"/>
</dbReference>
<keyword evidence="3" id="KW-1185">Reference proteome</keyword>
<sequence length="112" mass="11783">MTTILPHLSVDTTRLCDGDDHVNCYFDLQGCNTTNSSIICDDAGGWSASLAFIAEDFICIGNAILIPATGPSTARKVAQPSLFATGQEGGDNIPDTRSLSSLPNPTVQTVPR</sequence>
<feature type="region of interest" description="Disordered" evidence="1">
    <location>
        <begin position="79"/>
        <end position="112"/>
    </location>
</feature>